<organism evidence="2 3">
    <name type="scientific">Sphagnum jensenii</name>
    <dbReference type="NCBI Taxonomy" id="128206"/>
    <lineage>
        <taxon>Eukaryota</taxon>
        <taxon>Viridiplantae</taxon>
        <taxon>Streptophyta</taxon>
        <taxon>Embryophyta</taxon>
        <taxon>Bryophyta</taxon>
        <taxon>Sphagnophytina</taxon>
        <taxon>Sphagnopsida</taxon>
        <taxon>Sphagnales</taxon>
        <taxon>Sphagnaceae</taxon>
        <taxon>Sphagnum</taxon>
    </lineage>
</organism>
<gene>
    <name evidence="2" type="ORF">CSSPJE1EN2_LOCUS24043</name>
</gene>
<accession>A0ABP1C1V0</accession>
<name>A0ABP1C1V0_9BRYO</name>
<feature type="region of interest" description="Disordered" evidence="1">
    <location>
        <begin position="1"/>
        <end position="34"/>
    </location>
</feature>
<evidence type="ECO:0000313" key="2">
    <source>
        <dbReference type="EMBL" id="CAK9882792.1"/>
    </source>
</evidence>
<dbReference type="Proteomes" id="UP001497522">
    <property type="component" value="Chromosome 9"/>
</dbReference>
<evidence type="ECO:0000256" key="1">
    <source>
        <dbReference type="SAM" id="MobiDB-lite"/>
    </source>
</evidence>
<dbReference type="EMBL" id="OZ023710">
    <property type="protein sequence ID" value="CAK9882792.1"/>
    <property type="molecule type" value="Genomic_DNA"/>
</dbReference>
<proteinExistence type="predicted"/>
<protein>
    <submittedName>
        <fullName evidence="2">Uncharacterized protein</fullName>
    </submittedName>
</protein>
<sequence>MCPESKKTHHHQESQGQLTIQPFGRGKKLESHNEDGHKIKFQNCKISKFQVLKVAILASPKIARLASSNSENCKISCQKKEGPLKQFEKAEFLRQNLTLNSRK</sequence>
<keyword evidence="3" id="KW-1185">Reference proteome</keyword>
<evidence type="ECO:0000313" key="3">
    <source>
        <dbReference type="Proteomes" id="UP001497522"/>
    </source>
</evidence>
<reference evidence="2" key="1">
    <citation type="submission" date="2024-03" db="EMBL/GenBank/DDBJ databases">
        <authorList>
            <consortium name="ELIXIR-Norway"/>
            <consortium name="Elixir Norway"/>
        </authorList>
    </citation>
    <scope>NUCLEOTIDE SEQUENCE</scope>
</reference>